<dbReference type="InterPro" id="IPR013633">
    <property type="entry name" value="NRDE-2"/>
</dbReference>
<evidence type="ECO:0000313" key="5">
    <source>
        <dbReference type="EMBL" id="ORE03925.1"/>
    </source>
</evidence>
<proteinExistence type="inferred from homology"/>
<dbReference type="SUPFAM" id="SSF48452">
    <property type="entry name" value="TPR-like"/>
    <property type="match status" value="1"/>
</dbReference>
<dbReference type="Pfam" id="PF08424">
    <property type="entry name" value="NRDE-2"/>
    <property type="match status" value="1"/>
</dbReference>
<dbReference type="GO" id="GO:0071013">
    <property type="term" value="C:catalytic step 2 spliceosome"/>
    <property type="evidence" value="ECO:0007669"/>
    <property type="project" value="TreeGrafter"/>
</dbReference>
<sequence length="1064" mass="124846">MDPSRKIPPPPSFQSAPDLSKSSFNIPSFTSAPDVFNKEINSSKSAHKEHKRRSRRSRSRSPSHRKSRYRSRSPKRSRSRERSYRKESRRSRRSPSKEREPLHSGELKTGFTFIIDKRGDPELSFYGGTHSYSVPAFRRSGYGRVLGFNWNERLIVNQGKLELVDILSSKPARYTDSEYAWKEIDKSLKRIRIKKQENDQDPFSLSSGYVQLSDDHQKKKKADYESLVSTGVDYRSLEGNKVRAVREEDEEEEGESYNDIIRRRTVDYNQRLDKEPENVDLWLEFIRFQDEAAEGLDASATKSNQSSLNEVKLSIFEKALMHNPKDERLILAYLACGATIWDTLTLLREWDKQLKLYPDSIKLWSEYINTRQTSFSSFSFTECIKVFEDALSILKRQLDRTRHREEREDIECLIVYIILRTCLLMKQSGYIERAYSVFQAIVEYNLFAPTGIQDKLGAFMEFWDNEAPRFGEKEAQGWNTYYSTKADYEHRPEEEENVELITLQDWARHEIEADQKHRLPVRMTQIDDENVDEDPYRVTLFDDIQPFLFDFTTFAARQTLIYSIFVFLGLNYTPPNIGTNTHFFTDTFTHNDLPLDKFWPDNSNKQSCLVWYVSGVPMEPEQAVTENDPFSIPPSYPVGLSELFAQPQHWFCSSKTEYNKVDREFTKYAFEQLLKSERSMHLTLCYLSFESNYEYKAGRKLAKSLLKDNRTNLVLWTAYAQMEKSHNKIDEARKVYMTALSTYRSFSESEQLAAPLMYQMFAKLEMENGRPAEALKILVSMSGDKPYDVNMPLPTATLILRAREVWECMYFAQKTLQLSVLSGVESEMQAGINTVVCSALFEYLSSGLENACKVFDRTLDYIKERKAERGYVSELVMTEYANLLYQHTKYHQLEGGFQPRMMRDRMEQAIQLFPNNTMFFSFYIWNESRAKVFNRVQTLFNTALSKESNVVLWLSAIYNELHRYKPYQANLVRDLFERSIQDINTKSSIILWKCYINFELLQRNIERAKGLFYRSLRECPWSKELYIIGIEQFEKIMDDKELNELASLMLEKEIRLRTPITDLI</sequence>
<dbReference type="Proteomes" id="UP000242414">
    <property type="component" value="Unassembled WGS sequence"/>
</dbReference>
<name>A0A1X0QW04_RHIZD</name>
<accession>A0A1X0QW04</accession>
<comment type="subcellular location">
    <subcellularLocation>
        <location evidence="1">Nucleus</location>
    </subcellularLocation>
</comment>
<feature type="region of interest" description="Disordered" evidence="4">
    <location>
        <begin position="1"/>
        <end position="103"/>
    </location>
</feature>
<comment type="similarity">
    <text evidence="2">Belongs to the NRDE2 family.</text>
</comment>
<evidence type="ECO:0000256" key="4">
    <source>
        <dbReference type="SAM" id="MobiDB-lite"/>
    </source>
</evidence>
<dbReference type="InterPro" id="IPR003107">
    <property type="entry name" value="HAT"/>
</dbReference>
<keyword evidence="3" id="KW-0539">Nucleus</keyword>
<protein>
    <submittedName>
        <fullName evidence="5">DUF1740-domain-containing protein</fullName>
    </submittedName>
</protein>
<gene>
    <name evidence="5" type="ORF">BCV72DRAFT_244023</name>
</gene>
<dbReference type="EMBL" id="KV921987">
    <property type="protein sequence ID" value="ORE03925.1"/>
    <property type="molecule type" value="Genomic_DNA"/>
</dbReference>
<dbReference type="VEuPathDB" id="FungiDB:BCV72DRAFT_244023"/>
<dbReference type="OrthoDB" id="297219at2759"/>
<feature type="compositionally biased region" description="Basic residues" evidence="4">
    <location>
        <begin position="45"/>
        <end position="79"/>
    </location>
</feature>
<dbReference type="PANTHER" id="PTHR13471">
    <property type="entry name" value="TETRATRICOPEPTIDE-LIKE HELICAL"/>
    <property type="match status" value="1"/>
</dbReference>
<feature type="compositionally biased region" description="Polar residues" evidence="4">
    <location>
        <begin position="13"/>
        <end position="31"/>
    </location>
</feature>
<dbReference type="GO" id="GO:0031048">
    <property type="term" value="P:regulatory ncRNA-mediated heterochromatin formation"/>
    <property type="evidence" value="ECO:0007669"/>
    <property type="project" value="TreeGrafter"/>
</dbReference>
<dbReference type="GO" id="GO:1902369">
    <property type="term" value="P:negative regulation of RNA catabolic process"/>
    <property type="evidence" value="ECO:0007669"/>
    <property type="project" value="TreeGrafter"/>
</dbReference>
<dbReference type="AlphaFoldDB" id="A0A1X0QW04"/>
<dbReference type="InterPro" id="IPR011990">
    <property type="entry name" value="TPR-like_helical_dom_sf"/>
</dbReference>
<feature type="compositionally biased region" description="Pro residues" evidence="4">
    <location>
        <begin position="1"/>
        <end position="12"/>
    </location>
</feature>
<dbReference type="GO" id="GO:0006396">
    <property type="term" value="P:RNA processing"/>
    <property type="evidence" value="ECO:0007669"/>
    <property type="project" value="InterPro"/>
</dbReference>
<reference evidence="5" key="1">
    <citation type="journal article" date="2016" name="Proc. Natl. Acad. Sci. U.S.A.">
        <title>Lipid metabolic changes in an early divergent fungus govern the establishment of a mutualistic symbiosis with endobacteria.</title>
        <authorList>
            <person name="Lastovetsky O.A."/>
            <person name="Gaspar M.L."/>
            <person name="Mondo S.J."/>
            <person name="LaButti K.M."/>
            <person name="Sandor L."/>
            <person name="Grigoriev I.V."/>
            <person name="Henry S.A."/>
            <person name="Pawlowska T.E."/>
        </authorList>
    </citation>
    <scope>NUCLEOTIDE SEQUENCE [LARGE SCALE GENOMIC DNA]</scope>
    <source>
        <strain evidence="5">ATCC 52814</strain>
    </source>
</reference>
<evidence type="ECO:0000256" key="3">
    <source>
        <dbReference type="ARBA" id="ARBA00023242"/>
    </source>
</evidence>
<evidence type="ECO:0000256" key="1">
    <source>
        <dbReference type="ARBA" id="ARBA00004123"/>
    </source>
</evidence>
<dbReference type="PANTHER" id="PTHR13471:SF0">
    <property type="entry name" value="NUCLEAR EXOSOME REGULATOR NRDE2"/>
    <property type="match status" value="1"/>
</dbReference>
<dbReference type="SMART" id="SM00386">
    <property type="entry name" value="HAT"/>
    <property type="match status" value="9"/>
</dbReference>
<dbReference type="Pfam" id="PF23240">
    <property type="entry name" value="HAT_PRP39_N"/>
    <property type="match status" value="1"/>
</dbReference>
<evidence type="ECO:0000256" key="2">
    <source>
        <dbReference type="ARBA" id="ARBA00009265"/>
    </source>
</evidence>
<dbReference type="Gene3D" id="1.25.40.10">
    <property type="entry name" value="Tetratricopeptide repeat domain"/>
    <property type="match status" value="4"/>
</dbReference>
<organism evidence="5">
    <name type="scientific">Rhizopus microsporus var. microsporus</name>
    <dbReference type="NCBI Taxonomy" id="86635"/>
    <lineage>
        <taxon>Eukaryota</taxon>
        <taxon>Fungi</taxon>
        <taxon>Fungi incertae sedis</taxon>
        <taxon>Mucoromycota</taxon>
        <taxon>Mucoromycotina</taxon>
        <taxon>Mucoromycetes</taxon>
        <taxon>Mucorales</taxon>
        <taxon>Mucorineae</taxon>
        <taxon>Rhizopodaceae</taxon>
        <taxon>Rhizopus</taxon>
    </lineage>
</organism>